<dbReference type="RefSeq" id="WP_133451173.1">
    <property type="nucleotide sequence ID" value="NZ_SCWF01000002.1"/>
</dbReference>
<dbReference type="Proteomes" id="UP000294843">
    <property type="component" value="Unassembled WGS sequence"/>
</dbReference>
<feature type="transmembrane region" description="Helical" evidence="1">
    <location>
        <begin position="87"/>
        <end position="107"/>
    </location>
</feature>
<keyword evidence="4" id="KW-1185">Reference proteome</keyword>
<dbReference type="EMBL" id="SCWF01000002">
    <property type="protein sequence ID" value="TDM14979.1"/>
    <property type="molecule type" value="Genomic_DNA"/>
</dbReference>
<reference evidence="3 4" key="1">
    <citation type="submission" date="2019-01" db="EMBL/GenBank/DDBJ databases">
        <title>Draft genome sequences of the type strains of six Macrococcus species.</title>
        <authorList>
            <person name="Mazhar S."/>
            <person name="Altermann E."/>
            <person name="Hill C."/>
            <person name="Mcauliffe O."/>
        </authorList>
    </citation>
    <scope>NUCLEOTIDE SEQUENCE [LARGE SCALE GENOMIC DNA]</scope>
    <source>
        <strain evidence="3 4">ATCC 51825</strain>
    </source>
</reference>
<evidence type="ECO:0000313" key="3">
    <source>
        <dbReference type="EMBL" id="TDM14979.1"/>
    </source>
</evidence>
<keyword evidence="1" id="KW-0812">Transmembrane</keyword>
<keyword evidence="1" id="KW-1133">Transmembrane helix</keyword>
<dbReference type="InterPro" id="IPR025273">
    <property type="entry name" value="DUF4064"/>
</dbReference>
<gene>
    <name evidence="3" type="ORF">ERX55_03295</name>
</gene>
<evidence type="ECO:0000256" key="1">
    <source>
        <dbReference type="SAM" id="Phobius"/>
    </source>
</evidence>
<dbReference type="AlphaFoldDB" id="A0A4R6C2D2"/>
<proteinExistence type="predicted"/>
<evidence type="ECO:0000313" key="4">
    <source>
        <dbReference type="Proteomes" id="UP000294843"/>
    </source>
</evidence>
<dbReference type="Pfam" id="PF13273">
    <property type="entry name" value="DUF4064"/>
    <property type="match status" value="1"/>
</dbReference>
<evidence type="ECO:0000259" key="2">
    <source>
        <dbReference type="Pfam" id="PF13273"/>
    </source>
</evidence>
<organism evidence="3 4">
    <name type="scientific">Macrococcus bovicus</name>
    <dbReference type="NCBI Taxonomy" id="69968"/>
    <lineage>
        <taxon>Bacteria</taxon>
        <taxon>Bacillati</taxon>
        <taxon>Bacillota</taxon>
        <taxon>Bacilli</taxon>
        <taxon>Bacillales</taxon>
        <taxon>Staphylococcaceae</taxon>
        <taxon>Macrococcus</taxon>
    </lineage>
</organism>
<keyword evidence="1" id="KW-0472">Membrane</keyword>
<feature type="transmembrane region" description="Helical" evidence="1">
    <location>
        <begin position="20"/>
        <end position="41"/>
    </location>
</feature>
<feature type="transmembrane region" description="Helical" evidence="1">
    <location>
        <begin position="119"/>
        <end position="151"/>
    </location>
</feature>
<comment type="caution">
    <text evidence="3">The sequence shown here is derived from an EMBL/GenBank/DDBJ whole genome shotgun (WGS) entry which is preliminary data.</text>
</comment>
<dbReference type="OrthoDB" id="2418142at2"/>
<name>A0A4R6C2D2_9STAP</name>
<feature type="domain" description="DUF4064" evidence="2">
    <location>
        <begin position="14"/>
        <end position="128"/>
    </location>
</feature>
<sequence length="271" mass="31453">MARREYTQTVKPVSRIPEKIFGWLSWLSLLGLLGLGLYSLLVSGNDPNFMNEMERQLNENPQLSDFRDLMAQNNMTVPEFVSYIMKIAWGILAYLALPLILGLIGLLSMKKRILAGVMLLLAGLLTAPLFLTIALFWIPLFFFIAAILLFARKDKVIRNEDYYHDHETVSYDRDRQPAPVYVERDADIERERVDDFKHDAYVDRTADVERDHALQETVVTEERTVDATPVDTDETVTYHRSEGDRVKYVDKTVDATEERRQNYNNRMNRND</sequence>
<protein>
    <submittedName>
        <fullName evidence="3">DUF4064 domain-containing protein</fullName>
    </submittedName>
</protein>
<accession>A0A4R6C2D2</accession>